<protein>
    <submittedName>
        <fullName evidence="6">Major facilitator superfamily MFS_1</fullName>
    </submittedName>
</protein>
<evidence type="ECO:0000313" key="6">
    <source>
        <dbReference type="EMBL" id="KUK23749.1"/>
    </source>
</evidence>
<feature type="transmembrane region" description="Helical" evidence="4">
    <location>
        <begin position="193"/>
        <end position="214"/>
    </location>
</feature>
<sequence>MSLMNFLKFWRTDVKRLTEKDYRWNFVVNSIDNAFFSVGMTFGSVFTIFPVFAKNLGASNIELGLISAITNLGWGIPAIWGAKYAERSAKKLDLVLKVTMLERIPYFLIGLIALYLVGFSPKLSLYLSIATMGIAIFAMGFLGPPWMSMIEKVIDSRRRGTYFAVGSGLGAIMGIGGSFIARNLLANHPFPKNFAYVFFTGFVFFMLSLLFLSLTREVPDERIYDDEPVLSYIKKMRHVFADKNFRNFLIERIISSFMFSSGGFVTVYLLKKFSLPDDSAAIFTAIVLAFQGASSFLFGPIGDKMGHKLNLIVSKVCYVSATLLAVFSKRVEQAYVVYALMGVVNTTGNVGSMAITLDMTSSKRKELYMGSLYFLIAPFSFVAPLICGKMIDLLGHTLAFLLTGVIGVFNLFYLLRFVVDPRMRRRL</sequence>
<name>A0A101ES93_9THEM</name>
<dbReference type="PROSITE" id="PS50850">
    <property type="entry name" value="MFS"/>
    <property type="match status" value="1"/>
</dbReference>
<dbReference type="InterPro" id="IPR020846">
    <property type="entry name" value="MFS_dom"/>
</dbReference>
<feature type="transmembrane region" description="Helical" evidence="4">
    <location>
        <begin position="94"/>
        <end position="117"/>
    </location>
</feature>
<evidence type="ECO:0000259" key="5">
    <source>
        <dbReference type="PROSITE" id="PS50850"/>
    </source>
</evidence>
<evidence type="ECO:0000256" key="3">
    <source>
        <dbReference type="ARBA" id="ARBA00023136"/>
    </source>
</evidence>
<gene>
    <name evidence="6" type="ORF">XD57_0140</name>
</gene>
<dbReference type="PANTHER" id="PTHR23526">
    <property type="entry name" value="INTEGRAL MEMBRANE TRANSPORT PROTEIN-RELATED"/>
    <property type="match status" value="1"/>
</dbReference>
<feature type="transmembrane region" description="Helical" evidence="4">
    <location>
        <begin position="123"/>
        <end position="142"/>
    </location>
</feature>
<dbReference type="Proteomes" id="UP000058636">
    <property type="component" value="Unassembled WGS sequence"/>
</dbReference>
<dbReference type="SUPFAM" id="SSF103473">
    <property type="entry name" value="MFS general substrate transporter"/>
    <property type="match status" value="2"/>
</dbReference>
<dbReference type="GO" id="GO:0022857">
    <property type="term" value="F:transmembrane transporter activity"/>
    <property type="evidence" value="ECO:0007669"/>
    <property type="project" value="InterPro"/>
</dbReference>
<dbReference type="PANTHER" id="PTHR23526:SF1">
    <property type="entry name" value="MAJOR FACILITATOR SUPERFAMILY MFS_1"/>
    <property type="match status" value="1"/>
</dbReference>
<dbReference type="InterPro" id="IPR036259">
    <property type="entry name" value="MFS_trans_sf"/>
</dbReference>
<dbReference type="Gene3D" id="1.20.1250.20">
    <property type="entry name" value="MFS general substrate transporter like domains"/>
    <property type="match status" value="2"/>
</dbReference>
<feature type="transmembrane region" description="Helical" evidence="4">
    <location>
        <begin position="367"/>
        <end position="386"/>
    </location>
</feature>
<feature type="transmembrane region" description="Helical" evidence="4">
    <location>
        <begin position="309"/>
        <end position="328"/>
    </location>
</feature>
<dbReference type="Pfam" id="PF07690">
    <property type="entry name" value="MFS_1"/>
    <property type="match status" value="1"/>
</dbReference>
<comment type="caution">
    <text evidence="6">The sequence shown here is derived from an EMBL/GenBank/DDBJ whole genome shotgun (WGS) entry which is preliminary data.</text>
</comment>
<reference evidence="6 7" key="1">
    <citation type="journal article" date="2015" name="MBio">
        <title>Genome-Resolved Metagenomic Analysis Reveals Roles for Candidate Phyla and Other Microbial Community Members in Biogeochemical Transformations in Oil Reservoirs.</title>
        <authorList>
            <person name="Hu P."/>
            <person name="Tom L."/>
            <person name="Singh A."/>
            <person name="Thomas B.C."/>
            <person name="Baker B.J."/>
            <person name="Piceno Y.M."/>
            <person name="Andersen G.L."/>
            <person name="Banfield J.F."/>
        </authorList>
    </citation>
    <scope>NUCLEOTIDE SEQUENCE [LARGE SCALE GENOMIC DNA]</scope>
    <source>
        <strain evidence="6">46_26</strain>
    </source>
</reference>
<evidence type="ECO:0000256" key="4">
    <source>
        <dbReference type="SAM" id="Phobius"/>
    </source>
</evidence>
<keyword evidence="2 4" id="KW-1133">Transmembrane helix</keyword>
<feature type="transmembrane region" description="Helical" evidence="4">
    <location>
        <begin position="334"/>
        <end position="355"/>
    </location>
</feature>
<feature type="domain" description="Major facilitator superfamily (MFS) profile" evidence="5">
    <location>
        <begin position="194"/>
        <end position="427"/>
    </location>
</feature>
<feature type="transmembrane region" description="Helical" evidence="4">
    <location>
        <begin position="162"/>
        <end position="181"/>
    </location>
</feature>
<feature type="transmembrane region" description="Helical" evidence="4">
    <location>
        <begin position="398"/>
        <end position="419"/>
    </location>
</feature>
<dbReference type="InterPro" id="IPR052528">
    <property type="entry name" value="Sugar_transport-like"/>
</dbReference>
<evidence type="ECO:0000256" key="2">
    <source>
        <dbReference type="ARBA" id="ARBA00022989"/>
    </source>
</evidence>
<evidence type="ECO:0000256" key="1">
    <source>
        <dbReference type="ARBA" id="ARBA00022692"/>
    </source>
</evidence>
<evidence type="ECO:0000313" key="7">
    <source>
        <dbReference type="Proteomes" id="UP000058636"/>
    </source>
</evidence>
<feature type="transmembrane region" description="Helical" evidence="4">
    <location>
        <begin position="33"/>
        <end position="53"/>
    </location>
</feature>
<dbReference type="PATRIC" id="fig|93930.3.peg.690"/>
<organism evidence="6 7">
    <name type="scientific">Thermotoga petrophila</name>
    <dbReference type="NCBI Taxonomy" id="93929"/>
    <lineage>
        <taxon>Bacteria</taxon>
        <taxon>Thermotogati</taxon>
        <taxon>Thermotogota</taxon>
        <taxon>Thermotogae</taxon>
        <taxon>Thermotogales</taxon>
        <taxon>Thermotogaceae</taxon>
        <taxon>Thermotoga</taxon>
    </lineage>
</organism>
<feature type="transmembrane region" description="Helical" evidence="4">
    <location>
        <begin position="282"/>
        <end position="302"/>
    </location>
</feature>
<keyword evidence="1 4" id="KW-0812">Transmembrane</keyword>
<feature type="transmembrane region" description="Helical" evidence="4">
    <location>
        <begin position="65"/>
        <end position="82"/>
    </location>
</feature>
<proteinExistence type="predicted"/>
<feature type="transmembrane region" description="Helical" evidence="4">
    <location>
        <begin position="253"/>
        <end position="270"/>
    </location>
</feature>
<keyword evidence="3 4" id="KW-0472">Membrane</keyword>
<dbReference type="EMBL" id="LGFG01000005">
    <property type="protein sequence ID" value="KUK23749.1"/>
    <property type="molecule type" value="Genomic_DNA"/>
</dbReference>
<dbReference type="InterPro" id="IPR011701">
    <property type="entry name" value="MFS"/>
</dbReference>
<accession>A0A101ES93</accession>
<dbReference type="AlphaFoldDB" id="A0A101ES93"/>